<accession>A0A5D9DEL0</accession>
<gene>
    <name evidence="2" type="ORF">FZZ93_02440</name>
</gene>
<reference evidence="2 3" key="1">
    <citation type="submission" date="2019-08" db="EMBL/GenBank/DDBJ databases">
        <title>Draft Genome Sequence of Halomonas eurihalina Isolated from Preserved Hide-surface.</title>
        <authorList>
            <person name="Hussain S.A."/>
            <person name="Xu A."/>
            <person name="Sarker M."/>
            <person name="Sommers C."/>
        </authorList>
    </citation>
    <scope>NUCLEOTIDE SEQUENCE [LARGE SCALE GENOMIC DNA]</scope>
    <source>
        <strain evidence="2 3">MS1</strain>
    </source>
</reference>
<keyword evidence="3" id="KW-1185">Reference proteome</keyword>
<evidence type="ECO:0000256" key="1">
    <source>
        <dbReference type="SAM" id="MobiDB-lite"/>
    </source>
</evidence>
<name>A0A5D9DEL0_HALER</name>
<protein>
    <submittedName>
        <fullName evidence="2">Uncharacterized protein</fullName>
    </submittedName>
</protein>
<feature type="compositionally biased region" description="Polar residues" evidence="1">
    <location>
        <begin position="1"/>
        <end position="12"/>
    </location>
</feature>
<comment type="caution">
    <text evidence="2">The sequence shown here is derived from an EMBL/GenBank/DDBJ whole genome shotgun (WGS) entry which is preliminary data.</text>
</comment>
<organism evidence="2 3">
    <name type="scientific">Halomonas eurihalina</name>
    <dbReference type="NCBI Taxonomy" id="42566"/>
    <lineage>
        <taxon>Bacteria</taxon>
        <taxon>Pseudomonadati</taxon>
        <taxon>Pseudomonadota</taxon>
        <taxon>Gammaproteobacteria</taxon>
        <taxon>Oceanospirillales</taxon>
        <taxon>Halomonadaceae</taxon>
        <taxon>Halomonas</taxon>
    </lineage>
</organism>
<proteinExistence type="predicted"/>
<dbReference type="Proteomes" id="UP000324260">
    <property type="component" value="Unassembled WGS sequence"/>
</dbReference>
<evidence type="ECO:0000313" key="2">
    <source>
        <dbReference type="EMBL" id="TZG41540.1"/>
    </source>
</evidence>
<dbReference type="AlphaFoldDB" id="A0A5D9DEL0"/>
<dbReference type="RefSeq" id="WP_149320731.1">
    <property type="nucleotide sequence ID" value="NZ_JARWAH010000001.1"/>
</dbReference>
<dbReference type="OrthoDB" id="5465205at2"/>
<sequence length="138" mass="14164">MVAATKNRNTPTRAGHRRGHPAAAGVLCLAGTIAVMNASGYAEPASTTTDLITLGVFSAELDNAAGGDGDQVAEIERGFFQFANDDSDPVARTQIGTPCYLVDNQTVAATDGSGTRSPAGIVDDVDDQGVWVLLDPTA</sequence>
<feature type="region of interest" description="Disordered" evidence="1">
    <location>
        <begin position="1"/>
        <end position="20"/>
    </location>
</feature>
<dbReference type="EMBL" id="VTPU01000001">
    <property type="protein sequence ID" value="TZG41540.1"/>
    <property type="molecule type" value="Genomic_DNA"/>
</dbReference>
<evidence type="ECO:0000313" key="3">
    <source>
        <dbReference type="Proteomes" id="UP000324260"/>
    </source>
</evidence>